<dbReference type="Pfam" id="PF04855">
    <property type="entry name" value="SNF5"/>
    <property type="match status" value="1"/>
</dbReference>
<feature type="region of interest" description="Disordered" evidence="6">
    <location>
        <begin position="450"/>
        <end position="472"/>
    </location>
</feature>
<feature type="region of interest" description="Disordered" evidence="6">
    <location>
        <begin position="749"/>
        <end position="768"/>
    </location>
</feature>
<dbReference type="EMBL" id="ML996086">
    <property type="protein sequence ID" value="KAF2152489.1"/>
    <property type="molecule type" value="Genomic_DNA"/>
</dbReference>
<feature type="compositionally biased region" description="Acidic residues" evidence="6">
    <location>
        <begin position="513"/>
        <end position="526"/>
    </location>
</feature>
<protein>
    <submittedName>
        <fullName evidence="7">SNF5-domain-containing protein</fullName>
    </submittedName>
</protein>
<evidence type="ECO:0000256" key="3">
    <source>
        <dbReference type="ARBA" id="ARBA00023015"/>
    </source>
</evidence>
<feature type="compositionally biased region" description="Polar residues" evidence="6">
    <location>
        <begin position="27"/>
        <end position="45"/>
    </location>
</feature>
<evidence type="ECO:0000256" key="1">
    <source>
        <dbReference type="ARBA" id="ARBA00004123"/>
    </source>
</evidence>
<gene>
    <name evidence="7" type="ORF">K461DRAFT_226293</name>
</gene>
<keyword evidence="5" id="KW-0539">Nucleus</keyword>
<feature type="compositionally biased region" description="Polar residues" evidence="6">
    <location>
        <begin position="1"/>
        <end position="19"/>
    </location>
</feature>
<evidence type="ECO:0000256" key="2">
    <source>
        <dbReference type="ARBA" id="ARBA00010239"/>
    </source>
</evidence>
<accession>A0A9P4MJV9</accession>
<dbReference type="Proteomes" id="UP000799439">
    <property type="component" value="Unassembled WGS sequence"/>
</dbReference>
<feature type="region of interest" description="Disordered" evidence="6">
    <location>
        <begin position="636"/>
        <end position="715"/>
    </location>
</feature>
<evidence type="ECO:0000256" key="5">
    <source>
        <dbReference type="ARBA" id="ARBA00023242"/>
    </source>
</evidence>
<dbReference type="PANTHER" id="PTHR10019">
    <property type="entry name" value="SNF5"/>
    <property type="match status" value="1"/>
</dbReference>
<dbReference type="OrthoDB" id="515064at2759"/>
<keyword evidence="8" id="KW-1185">Reference proteome</keyword>
<feature type="region of interest" description="Disordered" evidence="6">
    <location>
        <begin position="508"/>
        <end position="546"/>
    </location>
</feature>
<evidence type="ECO:0000313" key="7">
    <source>
        <dbReference type="EMBL" id="KAF2152489.1"/>
    </source>
</evidence>
<feature type="region of interest" description="Disordered" evidence="6">
    <location>
        <begin position="1"/>
        <end position="54"/>
    </location>
</feature>
<dbReference type="GO" id="GO:0006338">
    <property type="term" value="P:chromatin remodeling"/>
    <property type="evidence" value="ECO:0007669"/>
    <property type="project" value="InterPro"/>
</dbReference>
<feature type="region of interest" description="Disordered" evidence="6">
    <location>
        <begin position="74"/>
        <end position="125"/>
    </location>
</feature>
<comment type="similarity">
    <text evidence="2">Belongs to the SNF5 family.</text>
</comment>
<dbReference type="GO" id="GO:0000228">
    <property type="term" value="C:nuclear chromosome"/>
    <property type="evidence" value="ECO:0007669"/>
    <property type="project" value="InterPro"/>
</dbReference>
<feature type="region of interest" description="Disordered" evidence="6">
    <location>
        <begin position="567"/>
        <end position="594"/>
    </location>
</feature>
<organism evidence="7 8">
    <name type="scientific">Myriangium duriaei CBS 260.36</name>
    <dbReference type="NCBI Taxonomy" id="1168546"/>
    <lineage>
        <taxon>Eukaryota</taxon>
        <taxon>Fungi</taxon>
        <taxon>Dikarya</taxon>
        <taxon>Ascomycota</taxon>
        <taxon>Pezizomycotina</taxon>
        <taxon>Dothideomycetes</taxon>
        <taxon>Dothideomycetidae</taxon>
        <taxon>Myriangiales</taxon>
        <taxon>Myriangiaceae</taxon>
        <taxon>Myriangium</taxon>
    </lineage>
</organism>
<name>A0A9P4MJV9_9PEZI</name>
<keyword evidence="3" id="KW-0805">Transcription regulation</keyword>
<comment type="subcellular location">
    <subcellularLocation>
        <location evidence="1">Nucleus</location>
    </subcellularLocation>
</comment>
<evidence type="ECO:0000256" key="4">
    <source>
        <dbReference type="ARBA" id="ARBA00023163"/>
    </source>
</evidence>
<comment type="caution">
    <text evidence="7">The sequence shown here is derived from an EMBL/GenBank/DDBJ whole genome shotgun (WGS) entry which is preliminary data.</text>
</comment>
<reference evidence="7" key="1">
    <citation type="journal article" date="2020" name="Stud. Mycol.">
        <title>101 Dothideomycetes genomes: a test case for predicting lifestyles and emergence of pathogens.</title>
        <authorList>
            <person name="Haridas S."/>
            <person name="Albert R."/>
            <person name="Binder M."/>
            <person name="Bloem J."/>
            <person name="Labutti K."/>
            <person name="Salamov A."/>
            <person name="Andreopoulos B."/>
            <person name="Baker S."/>
            <person name="Barry K."/>
            <person name="Bills G."/>
            <person name="Bluhm B."/>
            <person name="Cannon C."/>
            <person name="Castanera R."/>
            <person name="Culley D."/>
            <person name="Daum C."/>
            <person name="Ezra D."/>
            <person name="Gonzalez J."/>
            <person name="Henrissat B."/>
            <person name="Kuo A."/>
            <person name="Liang C."/>
            <person name="Lipzen A."/>
            <person name="Lutzoni F."/>
            <person name="Magnuson J."/>
            <person name="Mondo S."/>
            <person name="Nolan M."/>
            <person name="Ohm R."/>
            <person name="Pangilinan J."/>
            <person name="Park H.-J."/>
            <person name="Ramirez L."/>
            <person name="Alfaro M."/>
            <person name="Sun H."/>
            <person name="Tritt A."/>
            <person name="Yoshinaga Y."/>
            <person name="Zwiers L.-H."/>
            <person name="Turgeon B."/>
            <person name="Goodwin S."/>
            <person name="Spatafora J."/>
            <person name="Crous P."/>
            <person name="Grigoriev I."/>
        </authorList>
    </citation>
    <scope>NUCLEOTIDE SEQUENCE</scope>
    <source>
        <strain evidence="7">CBS 260.36</strain>
    </source>
</reference>
<feature type="compositionally biased region" description="Low complexity" evidence="6">
    <location>
        <begin position="576"/>
        <end position="585"/>
    </location>
</feature>
<feature type="compositionally biased region" description="Basic and acidic residues" evidence="6">
    <location>
        <begin position="688"/>
        <end position="700"/>
    </location>
</feature>
<dbReference type="InterPro" id="IPR006939">
    <property type="entry name" value="SNF5"/>
</dbReference>
<sequence length="829" mass="92107">MTSPSPHQHINAQPFTLSQPPAYRRQVSATSHSSPQHAPNLSQSPAVRPQGFQDQAEAIRQGKQRAKDMIAAQGIDARPGSGSADRDGPIADAQANGATMTRKRSRSGSPIEYKRSHLSTGKNMQVNDDYSKALLNRYDQRDALADHYSMKKEKEMSAVVRSKPETNIRFRTEVDKFKNEMHLKGHALIHGQEIKPMLVYPADRKRAGNRRTEVLRLSRKSARQQAETTEDLVPLRIDIELEKLRLRDTFTWNLNDRTVPTKLFAEALVEDLQVPLEHRDNIVRQVHRDIKEQLDNYYPPVWPAGQPAEPGMPYWAHKNDDMRITIKLNITVGHITLVDQFEWDINNPANSPEEFALQMAKDLSLSGEFTTAIAHSIREQSQLYIKSLYLTNYEFDGRLIEDPDIRDNMMASPVHTVFRPHQSQKDFSPFLYELSEADLEKTELSMLREQRAQKRQLNRRGGPALPDLKDRQRTARSLVVSSVIPGAAETLEASGILKIRRVTNRGRKRITDDGSDDSDIDMDDSGPDSPAPSGLNIGTTARTRGMRGAASVATAALSKSYGRSATPDYLLVEPPRSASRRSVAADSTREDTAEPNSLVVKLRINPAKFKAWLAKRKFGRSGAPPLSGFPTSMAKAVEKKEPATPVSVKAPSTPAMQNKPLPRREDTGTPRPRSASGTPASKAATSDVKYDAHGRVDAERTPLSGESPPPPPPWLLSAMSSLATKYPTSTFTPLMRFSTLNAATSEPIRFDTSSLSPGSPAPTGSVKDADGKILAEKAKFAWLPRIKCNDCPGKLYTAQRENTEGAFEVHLKMRRHRENVEARLKRSAG</sequence>
<dbReference type="AlphaFoldDB" id="A0A9P4MJV9"/>
<proteinExistence type="inferred from homology"/>
<evidence type="ECO:0000313" key="8">
    <source>
        <dbReference type="Proteomes" id="UP000799439"/>
    </source>
</evidence>
<evidence type="ECO:0000256" key="6">
    <source>
        <dbReference type="SAM" id="MobiDB-lite"/>
    </source>
</evidence>
<keyword evidence="4" id="KW-0804">Transcription</keyword>